<comment type="caution">
    <text evidence="10">The sequence shown here is derived from an EMBL/GenBank/DDBJ whole genome shotgun (WGS) entry which is preliminary data.</text>
</comment>
<dbReference type="PANTHER" id="PTHR30620">
    <property type="entry name" value="PERIPLASMIC BETA-GLUCOSIDASE-RELATED"/>
    <property type="match status" value="1"/>
</dbReference>
<dbReference type="Gene3D" id="3.40.50.1700">
    <property type="entry name" value="Glycoside hydrolase family 3 C-terminal domain"/>
    <property type="match status" value="1"/>
</dbReference>
<dbReference type="EMBL" id="VKID01000001">
    <property type="protein sequence ID" value="TRX99838.1"/>
    <property type="molecule type" value="Genomic_DNA"/>
</dbReference>
<comment type="catalytic activity">
    <reaction evidence="1">
        <text>Hydrolysis of terminal, non-reducing beta-D-glucosyl residues with release of beta-D-glucose.</text>
        <dbReference type="EC" id="3.2.1.21"/>
    </reaction>
</comment>
<evidence type="ECO:0000256" key="4">
    <source>
        <dbReference type="ARBA" id="ARBA00022729"/>
    </source>
</evidence>
<evidence type="ECO:0000259" key="9">
    <source>
        <dbReference type="Pfam" id="PF01915"/>
    </source>
</evidence>
<sequence>MKNKLITIAIIICFVVMIVSCDNTPPVIHDNDYPDSNLTMNEKINWWLDKLTIAEKAGQMVQGERSNNNGASGVKPTDVRNLNLGSVLNGGGNRPSSNTTFGWVSMYENMLNASLESSSKIPIIYGVDAVHGHNNLYGATIFPHNIGLAAANNKELMKEIGMITAYEMGQTGMNMNFSPSIGLIKDKRWGRTYETLGESPDIALNLIPSYIEGIQSYGVIGSAKHFVGDGYTTFGTGLDNKLDRGNSTISKEDLETIHFPLYEAAIEAGVKSIMVSYSSLNDVRMHENKELITDILKDQMGFKGFVIGDYNGIDDIRANTFYERVIKGVNAGIDMLMQPHNFKEVIDAIVRGVEEDRIDIDRINDAVSRILSVKYEMGLFDEKTPIESDLRSENALNVARKAVRESMVLLKNNQNLLPFNKDLNLLILGKGSQNIGIQSGGWTIDWQGSDQLNIPGTTIVDAFKSVTNGQIYTDINDIDKADQIIIVFSEKPSAEMMGDSLALSLTDDTSYASNQTLIDIAKQTNKPVIGLLLSGKPLIIEEVIPYLDAFVMLFLPGSEGLGITDVLYGDYNFKGKLPFTWPKSISQSSHTVLDENYEPSDYRYPFGYGLNYTILQ</sequence>
<dbReference type="InterPro" id="IPR036962">
    <property type="entry name" value="Glyco_hydro_3_N_sf"/>
</dbReference>
<dbReference type="Pfam" id="PF00933">
    <property type="entry name" value="Glyco_hydro_3"/>
    <property type="match status" value="1"/>
</dbReference>
<evidence type="ECO:0000313" key="11">
    <source>
        <dbReference type="Proteomes" id="UP000315938"/>
    </source>
</evidence>
<dbReference type="InterPro" id="IPR001764">
    <property type="entry name" value="Glyco_hydro_3_N"/>
</dbReference>
<evidence type="ECO:0000256" key="2">
    <source>
        <dbReference type="ARBA" id="ARBA00005336"/>
    </source>
</evidence>
<dbReference type="GeneID" id="41338877"/>
<dbReference type="PANTHER" id="PTHR30620:SF16">
    <property type="entry name" value="LYSOSOMAL BETA GLUCOSIDASE"/>
    <property type="match status" value="1"/>
</dbReference>
<evidence type="ECO:0000313" key="10">
    <source>
        <dbReference type="EMBL" id="TRX99838.1"/>
    </source>
</evidence>
<feature type="signal peptide" evidence="7">
    <location>
        <begin position="1"/>
        <end position="21"/>
    </location>
</feature>
<gene>
    <name evidence="10" type="ORF">FNV44_02020</name>
</gene>
<feature type="domain" description="Glycoside hydrolase family 3 N-terminal" evidence="8">
    <location>
        <begin position="52"/>
        <end position="373"/>
    </location>
</feature>
<comment type="similarity">
    <text evidence="2">Belongs to the glycosyl hydrolase 3 family.</text>
</comment>
<feature type="chain" id="PRO_5022924149" description="beta-glucosidase" evidence="7">
    <location>
        <begin position="22"/>
        <end position="616"/>
    </location>
</feature>
<evidence type="ECO:0000256" key="5">
    <source>
        <dbReference type="ARBA" id="ARBA00022801"/>
    </source>
</evidence>
<dbReference type="PROSITE" id="PS51257">
    <property type="entry name" value="PROKAR_LIPOPROTEIN"/>
    <property type="match status" value="1"/>
</dbReference>
<dbReference type="SUPFAM" id="SSF51445">
    <property type="entry name" value="(Trans)glycosidases"/>
    <property type="match status" value="1"/>
</dbReference>
<dbReference type="GO" id="GO:0009251">
    <property type="term" value="P:glucan catabolic process"/>
    <property type="evidence" value="ECO:0007669"/>
    <property type="project" value="TreeGrafter"/>
</dbReference>
<dbReference type="EC" id="3.2.1.21" evidence="3"/>
<dbReference type="SUPFAM" id="SSF52279">
    <property type="entry name" value="Beta-D-glucan exohydrolase, C-terminal domain"/>
    <property type="match status" value="1"/>
</dbReference>
<dbReference type="PRINTS" id="PR00133">
    <property type="entry name" value="GLHYDRLASE3"/>
</dbReference>
<reference evidence="10 11" key="1">
    <citation type="submission" date="2019-07" db="EMBL/GenBank/DDBJ databases">
        <title>Genome sequence of Acholeplasma laidlawii strain with increased resistance to erythromycin.</title>
        <authorList>
            <person name="Medvedeva E.S."/>
            <person name="Baranova N.B."/>
            <person name="Siniagina M.N."/>
            <person name="Mouzykantov A."/>
            <person name="Chernova O.A."/>
            <person name="Chernov V.M."/>
        </authorList>
    </citation>
    <scope>NUCLEOTIDE SEQUENCE [LARGE SCALE GENOMIC DNA]</scope>
    <source>
        <strain evidence="10 11">PG8REry</strain>
    </source>
</reference>
<name>A0A553II01_ACHLA</name>
<dbReference type="Proteomes" id="UP000315938">
    <property type="component" value="Unassembled WGS sequence"/>
</dbReference>
<dbReference type="OMA" id="MSAYHSY"/>
<keyword evidence="6" id="KW-0326">Glycosidase</keyword>
<organism evidence="10 11">
    <name type="scientific">Acholeplasma laidlawii</name>
    <dbReference type="NCBI Taxonomy" id="2148"/>
    <lineage>
        <taxon>Bacteria</taxon>
        <taxon>Bacillati</taxon>
        <taxon>Mycoplasmatota</taxon>
        <taxon>Mollicutes</taxon>
        <taxon>Acholeplasmatales</taxon>
        <taxon>Acholeplasmataceae</taxon>
        <taxon>Acholeplasma</taxon>
    </lineage>
</organism>
<dbReference type="Gene3D" id="3.20.20.300">
    <property type="entry name" value="Glycoside hydrolase, family 3, N-terminal domain"/>
    <property type="match status" value="1"/>
</dbReference>
<dbReference type="RefSeq" id="WP_012242662.1">
    <property type="nucleotide sequence ID" value="NZ_JACAOE010000001.1"/>
</dbReference>
<evidence type="ECO:0000256" key="7">
    <source>
        <dbReference type="SAM" id="SignalP"/>
    </source>
</evidence>
<feature type="domain" description="Glycoside hydrolase family 3 C-terminal" evidence="9">
    <location>
        <begin position="407"/>
        <end position="612"/>
    </location>
</feature>
<dbReference type="InterPro" id="IPR036881">
    <property type="entry name" value="Glyco_hydro_3_C_sf"/>
</dbReference>
<evidence type="ECO:0000256" key="3">
    <source>
        <dbReference type="ARBA" id="ARBA00012744"/>
    </source>
</evidence>
<evidence type="ECO:0000256" key="6">
    <source>
        <dbReference type="ARBA" id="ARBA00023295"/>
    </source>
</evidence>
<dbReference type="InterPro" id="IPR051915">
    <property type="entry name" value="Cellulose_Degrad_GH3"/>
</dbReference>
<protein>
    <recommendedName>
        <fullName evidence="3">beta-glucosidase</fullName>
        <ecNumber evidence="3">3.2.1.21</ecNumber>
    </recommendedName>
</protein>
<accession>A0A553II01</accession>
<keyword evidence="4 7" id="KW-0732">Signal</keyword>
<evidence type="ECO:0000256" key="1">
    <source>
        <dbReference type="ARBA" id="ARBA00000448"/>
    </source>
</evidence>
<proteinExistence type="inferred from homology"/>
<dbReference type="InterPro" id="IPR002772">
    <property type="entry name" value="Glyco_hydro_3_C"/>
</dbReference>
<dbReference type="Pfam" id="PF01915">
    <property type="entry name" value="Glyco_hydro_3_C"/>
    <property type="match status" value="1"/>
</dbReference>
<dbReference type="InterPro" id="IPR017853">
    <property type="entry name" value="GH"/>
</dbReference>
<dbReference type="AlphaFoldDB" id="A0A553II01"/>
<evidence type="ECO:0000259" key="8">
    <source>
        <dbReference type="Pfam" id="PF00933"/>
    </source>
</evidence>
<dbReference type="GO" id="GO:0008422">
    <property type="term" value="F:beta-glucosidase activity"/>
    <property type="evidence" value="ECO:0007669"/>
    <property type="project" value="UniProtKB-EC"/>
</dbReference>
<keyword evidence="5 10" id="KW-0378">Hydrolase</keyword>